<evidence type="ECO:0000256" key="1">
    <source>
        <dbReference type="SAM" id="MobiDB-lite"/>
    </source>
</evidence>
<comment type="caution">
    <text evidence="3">The sequence shown here is derived from an EMBL/GenBank/DDBJ whole genome shotgun (WGS) entry which is preliminary data.</text>
</comment>
<dbReference type="PANTHER" id="PTHR33990">
    <property type="entry name" value="PROTEIN YJDN-RELATED"/>
    <property type="match status" value="1"/>
</dbReference>
<dbReference type="Gene3D" id="3.10.180.10">
    <property type="entry name" value="2,3-Dihydroxybiphenyl 1,2-Dioxygenase, domain 1"/>
    <property type="match status" value="1"/>
</dbReference>
<evidence type="ECO:0000313" key="4">
    <source>
        <dbReference type="Proteomes" id="UP000029917"/>
    </source>
</evidence>
<dbReference type="Proteomes" id="UP000029917">
    <property type="component" value="Unassembled WGS sequence"/>
</dbReference>
<dbReference type="OrthoDB" id="9795306at2"/>
<organism evidence="3 4">
    <name type="scientific">Paracoccus sphaerophysae</name>
    <dbReference type="NCBI Taxonomy" id="690417"/>
    <lineage>
        <taxon>Bacteria</taxon>
        <taxon>Pseudomonadati</taxon>
        <taxon>Pseudomonadota</taxon>
        <taxon>Alphaproteobacteria</taxon>
        <taxon>Rhodobacterales</taxon>
        <taxon>Paracoccaceae</taxon>
        <taxon>Paracoccus</taxon>
    </lineage>
</organism>
<dbReference type="SUPFAM" id="SSF54593">
    <property type="entry name" value="Glyoxalase/Bleomycin resistance protein/Dihydroxybiphenyl dioxygenase"/>
    <property type="match status" value="1"/>
</dbReference>
<dbReference type="RefSeq" id="WP_036722517.1">
    <property type="nucleotide sequence ID" value="NZ_JRKS01000108.1"/>
</dbReference>
<proteinExistence type="predicted"/>
<dbReference type="InterPro" id="IPR004360">
    <property type="entry name" value="Glyas_Fos-R_dOase_dom"/>
</dbReference>
<evidence type="ECO:0000313" key="3">
    <source>
        <dbReference type="EMBL" id="KGJ01554.1"/>
    </source>
</evidence>
<accession>A0A099ETH3</accession>
<gene>
    <name evidence="3" type="ORF">IC63_16850</name>
</gene>
<sequence>MFVAYLKFLGHAAEAFAAYAEIFGGKLETSRFSDIPPGAGAPEPPSEQRNWLLHARLQSFDGGVLMGSDAPPQFADPTEPDGHRQSGVSVPVSRPDAAAAGALFDRLAEGGTVTMPFGETFFAKGFGMCRDRFGTHWMVSAAD</sequence>
<protein>
    <recommendedName>
        <fullName evidence="2">Glyoxalase/fosfomycin resistance/dioxygenase domain-containing protein</fullName>
    </recommendedName>
</protein>
<dbReference type="PANTHER" id="PTHR33990:SF1">
    <property type="entry name" value="PROTEIN YJDN"/>
    <property type="match status" value="1"/>
</dbReference>
<dbReference type="InterPro" id="IPR029068">
    <property type="entry name" value="Glyas_Bleomycin-R_OHBP_Dase"/>
</dbReference>
<reference evidence="3 4" key="1">
    <citation type="submission" date="2014-09" db="EMBL/GenBank/DDBJ databases">
        <authorList>
            <person name="McGinnis J.M."/>
            <person name="Wolfgang W.J."/>
        </authorList>
    </citation>
    <scope>NUCLEOTIDE SEQUENCE [LARGE SCALE GENOMIC DNA]</scope>
    <source>
        <strain evidence="3 4">HAMBI 3106</strain>
    </source>
</reference>
<evidence type="ECO:0000259" key="2">
    <source>
        <dbReference type="Pfam" id="PF00903"/>
    </source>
</evidence>
<dbReference type="Pfam" id="PF00903">
    <property type="entry name" value="Glyoxalase"/>
    <property type="match status" value="1"/>
</dbReference>
<name>A0A099ETH3_9RHOB</name>
<feature type="region of interest" description="Disordered" evidence="1">
    <location>
        <begin position="64"/>
        <end position="91"/>
    </location>
</feature>
<reference evidence="3 4" key="2">
    <citation type="submission" date="2014-10" db="EMBL/GenBank/DDBJ databases">
        <title>Paracoccus sanguinis sp. nov., isolated from clinical specimens of New York State patients.</title>
        <authorList>
            <person name="Mingle L.A."/>
            <person name="Cole J.A."/>
            <person name="Lapierre P."/>
            <person name="Musser K.A."/>
        </authorList>
    </citation>
    <scope>NUCLEOTIDE SEQUENCE [LARGE SCALE GENOMIC DNA]</scope>
    <source>
        <strain evidence="3 4">HAMBI 3106</strain>
    </source>
</reference>
<dbReference type="EMBL" id="JRKS01000108">
    <property type="protein sequence ID" value="KGJ01554.1"/>
    <property type="molecule type" value="Genomic_DNA"/>
</dbReference>
<dbReference type="AlphaFoldDB" id="A0A099ETH3"/>
<feature type="domain" description="Glyoxalase/fosfomycin resistance/dioxygenase" evidence="2">
    <location>
        <begin position="10"/>
        <end position="138"/>
    </location>
</feature>
<dbReference type="STRING" id="690417.IC63_16850"/>
<keyword evidence="4" id="KW-1185">Reference proteome</keyword>